<dbReference type="Pfam" id="PF22738">
    <property type="entry name" value="NNH7"/>
    <property type="match status" value="1"/>
</dbReference>
<dbReference type="Gene3D" id="3.40.50.300">
    <property type="entry name" value="P-loop containing nucleotide triphosphate hydrolases"/>
    <property type="match status" value="1"/>
</dbReference>
<evidence type="ECO:0000256" key="1">
    <source>
        <dbReference type="SAM" id="Coils"/>
    </source>
</evidence>
<dbReference type="InterPro" id="IPR054567">
    <property type="entry name" value="NNH7"/>
</dbReference>
<keyword evidence="1" id="KW-0175">Coiled coil</keyword>
<gene>
    <name evidence="3" type="ORF">GCM10010384_54700</name>
</gene>
<feature type="domain" description="NACHT N-terminal Helical" evidence="2">
    <location>
        <begin position="4"/>
        <end position="226"/>
    </location>
</feature>
<dbReference type="InterPro" id="IPR027417">
    <property type="entry name" value="P-loop_NTPase"/>
</dbReference>
<sequence>MSRRLLSFGDALALLGQDPPATASVDRAVGGALNLATGGLSGEVLGMLGERGRILGLGRAATRSLGDRLRGADGRAARTRLLEAAHTVIVVLAFFEVLQETELPFSWDDVRLTRREQMRLVTGRPPAPEGLAQTLAQVDAPCPAPHLPYEDTLVALGQWYESLGGRITRFLEGLDLWARLPSRERQTATDIVHQRLPRRAVERYEELYRRLVQEAPEFLYWTGQLEHQATRAELRRALAQLEQVLASSAALSHPPEHAAQALARAHQAALGRRILAADSPPEGMRMPTLDEVYLDPDFKVRAVGDHDNPADEEWWAGVPVRSDLTDYLAGALTSPGLWDVPLLVLGQPGAGKSVLTLILAARLPATGFLPVRVALRDVRADHDLQDQLEQAVRDATGERVGWPELVRSAGTAVPVLLLDGFDELLQTTGVRQSDFLTRVARFQEREREQGRPVLALVTSRTAVADRAQHPPGTVALRLEPFQPDQIRVWIQQWNNRNARSLVARGISTLSWELLAPHRRLAEQPLLLTMLALFHGAGNDFQGEDGRPLDEAELYEALLISFARREVRKSAGDTLWDSQVDERVESELQRLSIVAFSMLNRRRQWVSSKELQDDLQAIYGQSEERSDSFRKPLDQAEAALGRFFFVQRAQSIRDGERLSSYEFLHATFGEYLAVRLAVQQLVRLLGHRPALLRSAEPLDDDLLYALVSFAPLFSRQMLRFAHACVARLSAEERERIADLVVRVHWERGREERGDKRSYPTYSPRRMRVSSRHGIYSANLVMLVVLLTSETTAATLFPAEDDPGEAWHAHTLLWRASLPEVEWADFALALNVSHVRDAAGRDLRICLRQEDDTARPEVVDAHWMYQVTPREAGDVTWHVAYWDDMWHKARLAAGTTEGVLLQVAQPLLESLGPLVTTFNGGGGRPATSVVHDLLRLWLDAGSALPDEEVRQLYARVAAGLDTAGPDVTVGRRLLPLLSDLVDRDRDRLGSHARPIVEALVSCLPAELSEHMNRHHADLFGLPSG</sequence>
<protein>
    <recommendedName>
        <fullName evidence="2">NACHT N-terminal Helical domain-containing protein</fullName>
    </recommendedName>
</protein>
<organism evidence="3 4">
    <name type="scientific">Streptomyces djakartensis</name>
    <dbReference type="NCBI Taxonomy" id="68193"/>
    <lineage>
        <taxon>Bacteria</taxon>
        <taxon>Bacillati</taxon>
        <taxon>Actinomycetota</taxon>
        <taxon>Actinomycetes</taxon>
        <taxon>Kitasatosporales</taxon>
        <taxon>Streptomycetaceae</taxon>
        <taxon>Streptomyces</taxon>
    </lineage>
</organism>
<name>A0ABQ3ABH7_9ACTN</name>
<dbReference type="SUPFAM" id="SSF52540">
    <property type="entry name" value="P-loop containing nucleoside triphosphate hydrolases"/>
    <property type="match status" value="1"/>
</dbReference>
<evidence type="ECO:0000313" key="3">
    <source>
        <dbReference type="EMBL" id="GGY40827.1"/>
    </source>
</evidence>
<evidence type="ECO:0000313" key="4">
    <source>
        <dbReference type="Proteomes" id="UP000653308"/>
    </source>
</evidence>
<reference evidence="4" key="1">
    <citation type="journal article" date="2019" name="Int. J. Syst. Evol. Microbiol.">
        <title>The Global Catalogue of Microorganisms (GCM) 10K type strain sequencing project: providing services to taxonomists for standard genome sequencing and annotation.</title>
        <authorList>
            <consortium name="The Broad Institute Genomics Platform"/>
            <consortium name="The Broad Institute Genome Sequencing Center for Infectious Disease"/>
            <person name="Wu L."/>
            <person name="Ma J."/>
        </authorList>
    </citation>
    <scope>NUCLEOTIDE SEQUENCE [LARGE SCALE GENOMIC DNA]</scope>
    <source>
        <strain evidence="4">JCM 4957</strain>
    </source>
</reference>
<dbReference type="RefSeq" id="WP_190200613.1">
    <property type="nucleotide sequence ID" value="NZ_BMWE01000019.1"/>
</dbReference>
<evidence type="ECO:0000259" key="2">
    <source>
        <dbReference type="Pfam" id="PF22738"/>
    </source>
</evidence>
<accession>A0ABQ3ABH7</accession>
<dbReference type="Proteomes" id="UP000653308">
    <property type="component" value="Unassembled WGS sequence"/>
</dbReference>
<keyword evidence="4" id="KW-1185">Reference proteome</keyword>
<comment type="caution">
    <text evidence="3">The sequence shown here is derived from an EMBL/GenBank/DDBJ whole genome shotgun (WGS) entry which is preliminary data.</text>
</comment>
<feature type="coiled-coil region" evidence="1">
    <location>
        <begin position="224"/>
        <end position="251"/>
    </location>
</feature>
<dbReference type="EMBL" id="BMWE01000019">
    <property type="protein sequence ID" value="GGY40827.1"/>
    <property type="molecule type" value="Genomic_DNA"/>
</dbReference>
<proteinExistence type="predicted"/>